<dbReference type="Proteomes" id="UP000199392">
    <property type="component" value="Unassembled WGS sequence"/>
</dbReference>
<feature type="compositionally biased region" description="Basic and acidic residues" evidence="1">
    <location>
        <begin position="25"/>
        <end position="35"/>
    </location>
</feature>
<proteinExistence type="predicted"/>
<protein>
    <recommendedName>
        <fullName evidence="2">eCIS core domain-containing protein</fullName>
    </recommendedName>
</protein>
<sequence length="652" mass="68708">MIHSHAMTSPAAARRTPRISPPGSETERQAERIADDVVAGRLRSGQPLGGGPGPGAGQVIHRKCASCAAGGPPCAACAAEEEEMLHLSPAPGRMAGPGSGGSPAGAARAAEAVASGGAPMSEGLRSYFEPRLGADLSGVRLHRDEPAARGINARAYTLGRDIAFAPGNFAPGSREGQRLIAHELAHVLQGDGQIHREEEDETPVEGEAEVIQAPSAPTTRTDTFEDSSGGGSTRFVETVDTAPSVAGDHIQGTVRRREIAPASDTDAEEDVAGAYNAAPGMEAFVDFNASSCEITIPFRFGFRFEANDPRGHSCQGSPVDRADVDVDQIARDYIDAVNAAMNDQFVIRLSDCPHDCAGRDIPIRIRASRDDIDPDKRISVVPRGGRGDAATLCAGSVDEGFPVHEAGHQILGRGDEYPERDASVLARRPEWGRPERVRRDFNVMGSRSAFGRFAVFHERDFRHVQTFMRAAMPDCDAELRSVGDVILDFRLYLRGGGGSLGGHGALMAGGGFDIGVPLTRGREASLILGAQANYLGQVLPYQRELVLVGLRAGLEYQVHGGVVSGRFYGGARAGVSRELSSEQYPEGRLGGAEHFDARTSAFGEAQAGIGLTTHLGSGGLTADLVLGAGGELGSHPDALYWLDVGLMLGARF</sequence>
<gene>
    <name evidence="3" type="ORF">SAMN04488050_101732</name>
</gene>
<dbReference type="Pfam" id="PF13699">
    <property type="entry name" value="eCIS_core"/>
    <property type="match status" value="1"/>
</dbReference>
<accession>A0A1I6PSJ1</accession>
<feature type="domain" description="eCIS core" evidence="2">
    <location>
        <begin position="119"/>
        <end position="192"/>
    </location>
</feature>
<dbReference type="STRING" id="311180.SAMN04488050_101732"/>
<evidence type="ECO:0000256" key="1">
    <source>
        <dbReference type="SAM" id="MobiDB-lite"/>
    </source>
</evidence>
<reference evidence="4" key="1">
    <citation type="submission" date="2016-10" db="EMBL/GenBank/DDBJ databases">
        <authorList>
            <person name="Varghese N."/>
            <person name="Submissions S."/>
        </authorList>
    </citation>
    <scope>NUCLEOTIDE SEQUENCE [LARGE SCALE GENOMIC DNA]</scope>
    <source>
        <strain evidence="4">DSM 26894</strain>
    </source>
</reference>
<feature type="region of interest" description="Disordered" evidence="1">
    <location>
        <begin position="215"/>
        <end position="235"/>
    </location>
</feature>
<evidence type="ECO:0000313" key="3">
    <source>
        <dbReference type="EMBL" id="SFS43048.1"/>
    </source>
</evidence>
<organism evidence="3 4">
    <name type="scientific">Alloyangia pacifica</name>
    <dbReference type="NCBI Taxonomy" id="311180"/>
    <lineage>
        <taxon>Bacteria</taxon>
        <taxon>Pseudomonadati</taxon>
        <taxon>Pseudomonadota</taxon>
        <taxon>Alphaproteobacteria</taxon>
        <taxon>Rhodobacterales</taxon>
        <taxon>Roseobacteraceae</taxon>
        <taxon>Alloyangia</taxon>
    </lineage>
</organism>
<dbReference type="AlphaFoldDB" id="A0A1I6PSJ1"/>
<dbReference type="RefSeq" id="WP_218124854.1">
    <property type="nucleotide sequence ID" value="NZ_FNCL01000002.1"/>
</dbReference>
<name>A0A1I6PSJ1_9RHOB</name>
<feature type="region of interest" description="Disordered" evidence="1">
    <location>
        <begin position="1"/>
        <end position="54"/>
    </location>
</feature>
<dbReference type="EMBL" id="FOZW01000001">
    <property type="protein sequence ID" value="SFS43048.1"/>
    <property type="molecule type" value="Genomic_DNA"/>
</dbReference>
<evidence type="ECO:0000259" key="2">
    <source>
        <dbReference type="Pfam" id="PF13699"/>
    </source>
</evidence>
<evidence type="ECO:0000313" key="4">
    <source>
        <dbReference type="Proteomes" id="UP000199392"/>
    </source>
</evidence>
<keyword evidence="4" id="KW-1185">Reference proteome</keyword>
<dbReference type="InterPro" id="IPR025295">
    <property type="entry name" value="eCIS_core_dom"/>
</dbReference>